<dbReference type="SUPFAM" id="SSF55486">
    <property type="entry name" value="Metalloproteases ('zincins'), catalytic domain"/>
    <property type="match status" value="1"/>
</dbReference>
<keyword evidence="6 14" id="KW-0031">Aminopeptidase</keyword>
<evidence type="ECO:0000256" key="11">
    <source>
        <dbReference type="ARBA" id="ARBA00023049"/>
    </source>
</evidence>
<evidence type="ECO:0000256" key="10">
    <source>
        <dbReference type="ARBA" id="ARBA00022833"/>
    </source>
</evidence>
<dbReference type="PRINTS" id="PR00756">
    <property type="entry name" value="ALADIPTASE"/>
</dbReference>
<keyword evidence="10" id="KW-0862">Zinc</keyword>
<feature type="domain" description="Aminopeptidase N-like N-terminal" evidence="13">
    <location>
        <begin position="28"/>
        <end position="194"/>
    </location>
</feature>
<dbReference type="GO" id="GO:0042277">
    <property type="term" value="F:peptide binding"/>
    <property type="evidence" value="ECO:0007669"/>
    <property type="project" value="TreeGrafter"/>
</dbReference>
<dbReference type="Gene3D" id="1.10.390.10">
    <property type="entry name" value="Neutral Protease Domain 2"/>
    <property type="match status" value="1"/>
</dbReference>
<sequence>MRLTIITILLLHILGLAAQHQDKVNFTHAKVALFVDAPKKLISGKVNYHMNILQHLDTVFLDAQNLDISSVLLDNKKAKYQNSGKTITIYHRFRKNRNYTLEIAYTAKPKQTVYFIGWDSLSTTNQVWTQGQGKYTSHWLPSFDDMRQKVEFDLSISFDKEYQVIANGALLGTKEFGELKKWEFNMDQPMSSYLLAFAIGKYYKKQLFSKSGIPIHLYYYPEDSLLSEPTYRYTKRIFEFLEQEIGVAYPWLKYDQVPVRDFLYAGMENTATTIFSDSFFLDSIAFKDRNYVNVNAHEMAHQWFGNLVTQTDSRSHWLHEGFATYYALLAEKEIFGEEYYYWKLYESAQKLNESSKNKMGEALTDPKSSSLTFYEKGAWALHVLRRQLGDKTYKVGTAQYLMRYKYGNVDIDDYLREMKLASGTNLDWFKEKWLNGTEFPYPEAKDILISESKVLRDFFTLQDELATSKVQKESVILKYWNQAESVQLKAKIISTYYELLTEEFIKAAIETGDVTIRQAIAIAAVQIPMGLKEEFESLLEDKSYLTLEHILYKLWIYFPEDRANYLKRTKNIFGFSDKNIRILWLTLALVTKDYETQKSRSYYEELSGYTDASYPFDVRQNAFGMLQEVIGFSDKNLLDLIEAAQHHSWQFKQFSRRLIDQLLLEDGMKKRMESLKGKLKGEELRYVNNKLIEE</sequence>
<dbReference type="GO" id="GO:0070006">
    <property type="term" value="F:metalloaminopeptidase activity"/>
    <property type="evidence" value="ECO:0007669"/>
    <property type="project" value="TreeGrafter"/>
</dbReference>
<dbReference type="GO" id="GO:0005737">
    <property type="term" value="C:cytoplasm"/>
    <property type="evidence" value="ECO:0007669"/>
    <property type="project" value="TreeGrafter"/>
</dbReference>
<dbReference type="GO" id="GO:0016020">
    <property type="term" value="C:membrane"/>
    <property type="evidence" value="ECO:0007669"/>
    <property type="project" value="TreeGrafter"/>
</dbReference>
<comment type="cofactor">
    <cofactor evidence="2">
        <name>Zn(2+)</name>
        <dbReference type="ChEBI" id="CHEBI:29105"/>
    </cofactor>
</comment>
<evidence type="ECO:0000313" key="15">
    <source>
        <dbReference type="Proteomes" id="UP000634668"/>
    </source>
</evidence>
<dbReference type="InterPro" id="IPR027268">
    <property type="entry name" value="Peptidase_M4/M1_CTD_sf"/>
</dbReference>
<evidence type="ECO:0000256" key="7">
    <source>
        <dbReference type="ARBA" id="ARBA00022670"/>
    </source>
</evidence>
<evidence type="ECO:0000256" key="2">
    <source>
        <dbReference type="ARBA" id="ARBA00001947"/>
    </source>
</evidence>
<dbReference type="EMBL" id="BMWP01000009">
    <property type="protein sequence ID" value="GGW31962.1"/>
    <property type="molecule type" value="Genomic_DNA"/>
</dbReference>
<dbReference type="GO" id="GO:0008270">
    <property type="term" value="F:zinc ion binding"/>
    <property type="evidence" value="ECO:0007669"/>
    <property type="project" value="InterPro"/>
</dbReference>
<name>A0A918MKW2_9FLAO</name>
<evidence type="ECO:0000313" key="14">
    <source>
        <dbReference type="EMBL" id="GGW31962.1"/>
    </source>
</evidence>
<dbReference type="GO" id="GO:0016285">
    <property type="term" value="F:alanyl aminopeptidase activity"/>
    <property type="evidence" value="ECO:0007669"/>
    <property type="project" value="UniProtKB-EC"/>
</dbReference>
<dbReference type="SUPFAM" id="SSF63737">
    <property type="entry name" value="Leukotriene A4 hydrolase N-terminal domain"/>
    <property type="match status" value="1"/>
</dbReference>
<feature type="domain" description="Peptidase M1 membrane alanine aminopeptidase" evidence="12">
    <location>
        <begin position="233"/>
        <end position="433"/>
    </location>
</feature>
<keyword evidence="9" id="KW-0378">Hydrolase</keyword>
<dbReference type="InterPro" id="IPR001930">
    <property type="entry name" value="Peptidase_M1"/>
</dbReference>
<reference evidence="14" key="1">
    <citation type="journal article" date="2014" name="Int. J. Syst. Evol. Microbiol.">
        <title>Complete genome sequence of Corynebacterium casei LMG S-19264T (=DSM 44701T), isolated from a smear-ripened cheese.</title>
        <authorList>
            <consortium name="US DOE Joint Genome Institute (JGI-PGF)"/>
            <person name="Walter F."/>
            <person name="Albersmeier A."/>
            <person name="Kalinowski J."/>
            <person name="Ruckert C."/>
        </authorList>
    </citation>
    <scope>NUCLEOTIDE SEQUENCE</scope>
    <source>
        <strain evidence="14">KCTC 12113</strain>
    </source>
</reference>
<reference evidence="14" key="2">
    <citation type="submission" date="2020-09" db="EMBL/GenBank/DDBJ databases">
        <authorList>
            <person name="Sun Q."/>
            <person name="Kim S."/>
        </authorList>
    </citation>
    <scope>NUCLEOTIDE SEQUENCE</scope>
    <source>
        <strain evidence="14">KCTC 12113</strain>
    </source>
</reference>
<evidence type="ECO:0000256" key="5">
    <source>
        <dbReference type="ARBA" id="ARBA00015611"/>
    </source>
</evidence>
<keyword evidence="15" id="KW-1185">Reference proteome</keyword>
<evidence type="ECO:0000256" key="1">
    <source>
        <dbReference type="ARBA" id="ARBA00000098"/>
    </source>
</evidence>
<comment type="similarity">
    <text evidence="3">Belongs to the peptidase M1 family.</text>
</comment>
<proteinExistence type="inferred from homology"/>
<dbReference type="InterPro" id="IPR045357">
    <property type="entry name" value="Aminopeptidase_N-like_N"/>
</dbReference>
<organism evidence="14 15">
    <name type="scientific">Arenibacter certesii</name>
    <dbReference type="NCBI Taxonomy" id="228955"/>
    <lineage>
        <taxon>Bacteria</taxon>
        <taxon>Pseudomonadati</taxon>
        <taxon>Bacteroidota</taxon>
        <taxon>Flavobacteriia</taxon>
        <taxon>Flavobacteriales</taxon>
        <taxon>Flavobacteriaceae</taxon>
        <taxon>Arenibacter</taxon>
    </lineage>
</organism>
<evidence type="ECO:0000256" key="6">
    <source>
        <dbReference type="ARBA" id="ARBA00022438"/>
    </source>
</evidence>
<dbReference type="Proteomes" id="UP000634668">
    <property type="component" value="Unassembled WGS sequence"/>
</dbReference>
<dbReference type="Pfam" id="PF01433">
    <property type="entry name" value="Peptidase_M1"/>
    <property type="match status" value="1"/>
</dbReference>
<dbReference type="Gene3D" id="2.60.40.1730">
    <property type="entry name" value="tricorn interacting facor f3 domain"/>
    <property type="match status" value="1"/>
</dbReference>
<evidence type="ECO:0000256" key="3">
    <source>
        <dbReference type="ARBA" id="ARBA00010136"/>
    </source>
</evidence>
<evidence type="ECO:0000256" key="4">
    <source>
        <dbReference type="ARBA" id="ARBA00012564"/>
    </source>
</evidence>
<accession>A0A918MKW2</accession>
<evidence type="ECO:0000259" key="12">
    <source>
        <dbReference type="Pfam" id="PF01433"/>
    </source>
</evidence>
<evidence type="ECO:0000256" key="9">
    <source>
        <dbReference type="ARBA" id="ARBA00022801"/>
    </source>
</evidence>
<dbReference type="InterPro" id="IPR050344">
    <property type="entry name" value="Peptidase_M1_aminopeptidases"/>
</dbReference>
<dbReference type="PANTHER" id="PTHR11533">
    <property type="entry name" value="PROTEASE M1 ZINC METALLOPROTEASE"/>
    <property type="match status" value="1"/>
</dbReference>
<comment type="caution">
    <text evidence="14">The sequence shown here is derived from an EMBL/GenBank/DDBJ whole genome shotgun (WGS) entry which is preliminary data.</text>
</comment>
<dbReference type="GO" id="GO:0006508">
    <property type="term" value="P:proteolysis"/>
    <property type="evidence" value="ECO:0007669"/>
    <property type="project" value="UniProtKB-KW"/>
</dbReference>
<comment type="catalytic activity">
    <reaction evidence="1">
        <text>Release of an N-terminal amino acid, Xaa-|-Yaa- from a peptide, amide or arylamide. Xaa is preferably Ala, but may be most amino acids including Pro (slow action). When a terminal hydrophobic residue is followed by a prolyl residue, the two may be released as an intact Xaa-Pro dipeptide.</text>
        <dbReference type="EC" id="3.4.11.2"/>
    </reaction>
</comment>
<keyword evidence="8" id="KW-0479">Metal-binding</keyword>
<gene>
    <name evidence="14" type="ORF">GCM10007383_16240</name>
</gene>
<evidence type="ECO:0000259" key="13">
    <source>
        <dbReference type="Pfam" id="PF17900"/>
    </source>
</evidence>
<evidence type="ECO:0000256" key="8">
    <source>
        <dbReference type="ARBA" id="ARBA00022723"/>
    </source>
</evidence>
<keyword evidence="7" id="KW-0645">Protease</keyword>
<dbReference type="InterPro" id="IPR042097">
    <property type="entry name" value="Aminopeptidase_N-like_N_sf"/>
</dbReference>
<dbReference type="CDD" id="cd09603">
    <property type="entry name" value="M1_APN_like"/>
    <property type="match status" value="1"/>
</dbReference>
<protein>
    <recommendedName>
        <fullName evidence="5">Aminopeptidase N</fullName>
        <ecNumber evidence="4">3.4.11.2</ecNumber>
    </recommendedName>
</protein>
<dbReference type="AlphaFoldDB" id="A0A918MKW2"/>
<keyword evidence="11" id="KW-0482">Metalloprotease</keyword>
<dbReference type="EC" id="3.4.11.2" evidence="4"/>
<dbReference type="Pfam" id="PF17900">
    <property type="entry name" value="Peptidase_M1_N"/>
    <property type="match status" value="1"/>
</dbReference>
<dbReference type="GO" id="GO:0043171">
    <property type="term" value="P:peptide catabolic process"/>
    <property type="evidence" value="ECO:0007669"/>
    <property type="project" value="TreeGrafter"/>
</dbReference>
<dbReference type="PANTHER" id="PTHR11533:SF174">
    <property type="entry name" value="PUROMYCIN-SENSITIVE AMINOPEPTIDASE-RELATED"/>
    <property type="match status" value="1"/>
</dbReference>
<dbReference type="GO" id="GO:0005615">
    <property type="term" value="C:extracellular space"/>
    <property type="evidence" value="ECO:0007669"/>
    <property type="project" value="TreeGrafter"/>
</dbReference>
<dbReference type="InterPro" id="IPR014782">
    <property type="entry name" value="Peptidase_M1_dom"/>
</dbReference>